<dbReference type="Proteomes" id="UP000823941">
    <property type="component" value="Chromosome 19"/>
</dbReference>
<organism evidence="1 2">
    <name type="scientific">Plutella xylostella</name>
    <name type="common">Diamondback moth</name>
    <name type="synonym">Plutella maculipennis</name>
    <dbReference type="NCBI Taxonomy" id="51655"/>
    <lineage>
        <taxon>Eukaryota</taxon>
        <taxon>Metazoa</taxon>
        <taxon>Ecdysozoa</taxon>
        <taxon>Arthropoda</taxon>
        <taxon>Hexapoda</taxon>
        <taxon>Insecta</taxon>
        <taxon>Pterygota</taxon>
        <taxon>Neoptera</taxon>
        <taxon>Endopterygota</taxon>
        <taxon>Lepidoptera</taxon>
        <taxon>Glossata</taxon>
        <taxon>Ditrysia</taxon>
        <taxon>Yponomeutoidea</taxon>
        <taxon>Plutellidae</taxon>
        <taxon>Plutella</taxon>
    </lineage>
</organism>
<comment type="caution">
    <text evidence="1">The sequence shown here is derived from an EMBL/GenBank/DDBJ whole genome shotgun (WGS) entry which is preliminary data.</text>
</comment>
<keyword evidence="2" id="KW-1185">Reference proteome</keyword>
<reference evidence="1 2" key="1">
    <citation type="submission" date="2021-06" db="EMBL/GenBank/DDBJ databases">
        <title>A haploid diamondback moth (Plutella xylostella L.) genome assembly resolves 31 chromosomes and identifies a diamide resistance mutation.</title>
        <authorList>
            <person name="Ward C.M."/>
            <person name="Perry K.D."/>
            <person name="Baker G."/>
            <person name="Powis K."/>
            <person name="Heckel D.G."/>
            <person name="Baxter S.W."/>
        </authorList>
    </citation>
    <scope>NUCLEOTIDE SEQUENCE [LARGE SCALE GENOMIC DNA]</scope>
    <source>
        <strain evidence="1 2">LV</strain>
        <tissue evidence="1">Single pupa</tissue>
    </source>
</reference>
<dbReference type="EMBL" id="JAHIBW010000019">
    <property type="protein sequence ID" value="KAG7301153.1"/>
    <property type="molecule type" value="Genomic_DNA"/>
</dbReference>
<evidence type="ECO:0000313" key="2">
    <source>
        <dbReference type="Proteomes" id="UP000823941"/>
    </source>
</evidence>
<proteinExistence type="predicted"/>
<evidence type="ECO:0000313" key="1">
    <source>
        <dbReference type="EMBL" id="KAG7301153.1"/>
    </source>
</evidence>
<sequence length="58" mass="6699">MHQSHTGSTPRRWWIWLLSVYKTRYIKEKAAVSRPDISAEALKLPSRGLWNFGGVLDS</sequence>
<protein>
    <submittedName>
        <fullName evidence="1">Uncharacterized protein</fullName>
    </submittedName>
</protein>
<accession>A0ABQ7Q7D6</accession>
<name>A0ABQ7Q7D6_PLUXY</name>
<gene>
    <name evidence="1" type="ORF">JYU34_014001</name>
</gene>